<organism evidence="1 2">
    <name type="scientific">Candidatus Stercoripulliclostridium merdipullorum</name>
    <dbReference type="NCBI Taxonomy" id="2840952"/>
    <lineage>
        <taxon>Bacteria</taxon>
        <taxon>Bacillati</taxon>
        <taxon>Bacillota</taxon>
        <taxon>Clostridia</taxon>
        <taxon>Eubacteriales</taxon>
        <taxon>Candidatus Stercoripulliclostridium</taxon>
    </lineage>
</organism>
<proteinExistence type="predicted"/>
<evidence type="ECO:0000313" key="2">
    <source>
        <dbReference type="Proteomes" id="UP000886891"/>
    </source>
</evidence>
<sequence length="442" mass="49621">MGIDQPVVTLEDGSQREIPNLSKFARAMHRIALYRRKDPVTGARDDRLLAFSDVENNVYETKVVRGDYTVNEAIKIEGYDAECINYYTGGKDCLLVFLPYGGMYLYDGDTAVLHDTPPLTSVCMHYDRVYGVGADGTSLHFSAPLEPHNFAPESGGGTIRFMDEGGKVEKVVSFKDYLLIFREHAVHRMRAYTDPSEYTVTKIFESDTVIHANTVAITDDVMMFVIGTHLMIFDGYTVRRYAEGLSALIDTVDHGSAVFFENKYYLGCRIKTRGEIVGDEKIPSVDINNALLEVDPYSDDVAVLRGTDVRRMTPVVLGKLSFLLILFNNYRQAYCARLSDSGRIMGNVLEKLWISPTSDLGERGRVKSLKRVYITAEGPLTLGIGQGGELQTRTVYASPSEQVLPFRTRGNDLYIRIETEGDGFRVYGMTLVLDLIRRYYAN</sequence>
<name>A0A9D1SYA2_9FIRM</name>
<gene>
    <name evidence="1" type="ORF">IAB14_05200</name>
</gene>
<dbReference type="Proteomes" id="UP000886891">
    <property type="component" value="Unassembled WGS sequence"/>
</dbReference>
<evidence type="ECO:0000313" key="1">
    <source>
        <dbReference type="EMBL" id="HIV00491.1"/>
    </source>
</evidence>
<reference evidence="1" key="1">
    <citation type="submission" date="2020-10" db="EMBL/GenBank/DDBJ databases">
        <authorList>
            <person name="Gilroy R."/>
        </authorList>
    </citation>
    <scope>NUCLEOTIDE SEQUENCE</scope>
    <source>
        <strain evidence="1">23406</strain>
    </source>
</reference>
<dbReference type="AlphaFoldDB" id="A0A9D1SYA2"/>
<dbReference type="EMBL" id="DVOH01000038">
    <property type="protein sequence ID" value="HIV00491.1"/>
    <property type="molecule type" value="Genomic_DNA"/>
</dbReference>
<protein>
    <submittedName>
        <fullName evidence="1">Uncharacterized protein</fullName>
    </submittedName>
</protein>
<accession>A0A9D1SYA2</accession>
<comment type="caution">
    <text evidence="1">The sequence shown here is derived from an EMBL/GenBank/DDBJ whole genome shotgun (WGS) entry which is preliminary data.</text>
</comment>
<reference evidence="1" key="2">
    <citation type="journal article" date="2021" name="PeerJ">
        <title>Extensive microbial diversity within the chicken gut microbiome revealed by metagenomics and culture.</title>
        <authorList>
            <person name="Gilroy R."/>
            <person name="Ravi A."/>
            <person name="Getino M."/>
            <person name="Pursley I."/>
            <person name="Horton D.L."/>
            <person name="Alikhan N.F."/>
            <person name="Baker D."/>
            <person name="Gharbi K."/>
            <person name="Hall N."/>
            <person name="Watson M."/>
            <person name="Adriaenssens E.M."/>
            <person name="Foster-Nyarko E."/>
            <person name="Jarju S."/>
            <person name="Secka A."/>
            <person name="Antonio M."/>
            <person name="Oren A."/>
            <person name="Chaudhuri R.R."/>
            <person name="La Ragione R."/>
            <person name="Hildebrand F."/>
            <person name="Pallen M.J."/>
        </authorList>
    </citation>
    <scope>NUCLEOTIDE SEQUENCE</scope>
    <source>
        <strain evidence="1">23406</strain>
    </source>
</reference>